<proteinExistence type="predicted"/>
<dbReference type="Proteomes" id="UP001172386">
    <property type="component" value="Unassembled WGS sequence"/>
</dbReference>
<comment type="caution">
    <text evidence="1">The sequence shown here is derived from an EMBL/GenBank/DDBJ whole genome shotgun (WGS) entry which is preliminary data.</text>
</comment>
<evidence type="ECO:0000313" key="2">
    <source>
        <dbReference type="Proteomes" id="UP001172386"/>
    </source>
</evidence>
<organism evidence="1 2">
    <name type="scientific">Neophaeococcomyces mojaviensis</name>
    <dbReference type="NCBI Taxonomy" id="3383035"/>
    <lineage>
        <taxon>Eukaryota</taxon>
        <taxon>Fungi</taxon>
        <taxon>Dikarya</taxon>
        <taxon>Ascomycota</taxon>
        <taxon>Pezizomycotina</taxon>
        <taxon>Eurotiomycetes</taxon>
        <taxon>Chaetothyriomycetidae</taxon>
        <taxon>Chaetothyriales</taxon>
        <taxon>Chaetothyriales incertae sedis</taxon>
        <taxon>Neophaeococcomyces</taxon>
    </lineage>
</organism>
<dbReference type="EMBL" id="JAPDRQ010000161">
    <property type="protein sequence ID" value="KAJ9653243.1"/>
    <property type="molecule type" value="Genomic_DNA"/>
</dbReference>
<keyword evidence="2" id="KW-1185">Reference proteome</keyword>
<reference evidence="1" key="1">
    <citation type="submission" date="2022-10" db="EMBL/GenBank/DDBJ databases">
        <title>Culturing micro-colonial fungi from biological soil crusts in the Mojave desert and describing Neophaeococcomyces mojavensis, and introducing the new genera and species Taxawa tesnikishii.</title>
        <authorList>
            <person name="Kurbessoian T."/>
            <person name="Stajich J.E."/>
        </authorList>
    </citation>
    <scope>NUCLEOTIDE SEQUENCE</scope>
    <source>
        <strain evidence="1">JES_112</strain>
    </source>
</reference>
<gene>
    <name evidence="1" type="ORF">H2198_007546</name>
</gene>
<evidence type="ECO:0000313" key="1">
    <source>
        <dbReference type="EMBL" id="KAJ9653243.1"/>
    </source>
</evidence>
<protein>
    <submittedName>
        <fullName evidence="1">Uncharacterized protein</fullName>
    </submittedName>
</protein>
<accession>A0ACC2ZZP1</accession>
<sequence>MLCILVTPLAPFPRTGLLVFILAACYQTTGILPCFVILSPLPLFFVEQLLMFSLLLQRSRQTRHQDAASAARSRGQIIDLDPTDGLPVQKYSLTKVLINQDASSDPSSLNTKSTTSAEWASQFNTPQYPWPEQSLPSFQKELPSWNQEMIRRARAGNTNAKLSVWDRKTDTWMSAAEAEKKATPLKSLHLNNLDDSETMNGKPRNGDDADSTKSAEDSENDSSNESNKSAEDEDDADDTTPFKPSTSSKRRKLASRLNGPDETRLIEIKRWVQLPSQIAEKTPERSFLAQRRPGMPPLYQPEYAQKVFGRYHSSSTFTGATGYDLGEGGGLNNASGVLAAGTADGSTATGTATPTRKNIPPRRKKKKLGGPGRRPKNATVNAMPQTDGTGEVNTAESTAKAAGSEGAMESVQTTGDQTAISDVQNEETNQDENAESGSEAEGSEEGEIDESGGGGNAKTNIDEDEVTGVKSDVEMTQAETTKAEENMPAEPVSAASIDAVQDVESIQQQPQSQPQSSTTTMAAPPPEIKITESNDVSTANLVELPQPAETSSHTSTNTSTPAPATSTIPGLGTITDPEEAQIIEENAQAITTENESADMTQIEGVSEAIKSAAAGENPVDVEDGNEAGEVDLLGGLDAAIDQGMMGDDS</sequence>
<name>A0ACC2ZZP1_9EURO</name>